<dbReference type="EMBL" id="CAXDID020000248">
    <property type="protein sequence ID" value="CAL6063932.1"/>
    <property type="molecule type" value="Genomic_DNA"/>
</dbReference>
<sequence>MPLMSIDLDELIGISESQSKQAPVLWDKGEQEQELQKLVETHQLRLTQSTAVDVISSSLIELSTIAQTSPQRVKHLLELAIQTIARLMNTQASNSGFKFIRELSQDEECLALVLSQAGFLNICFEAARLFVATRTNFDQNAKNEALLYIEMLLDNKMSHDVIVSLLTRENQSEFYSTSQSLTSFMTHLLFSGEHQFVLLQKLLQIEIIDTFKDTDNTVSDIPLVSALLKSGFMYQIFQLVQQDKLSSMKSTSALKIMYELTSGVYGHQLEAINQVFRQQQLLHDLFHAVSYQYISQFTTMSSLIPQILLLVLQILLVEIGDKADEKEASWLKKFYSETKIFDFVTMIVCSLNNEQTNSQIQITALALELLKQLTKSSPETQTKLAITVTLFNINQTIEVPIRLAQIACSHPNTQISKDSFQLLHNVFSENTQLGLALFASLSKPLRAARKGTWQDGIKLLLKTFALKIPGASMNQSQDPRYNAYTDLCTHVHRSDVDREFQVPHFDIGLEAAQFILNELLQGERYQDAGVLISRIIIHQKQTAMHFLGACLNSDQLVNVASTQNMTVDSVAYMLFKRLGQCEEARFEQIMNILCRAIVTIEGERVMQYTLGPMHKAEILCEQVMGVLVNKFNVIFPQIESRLESYYTTEVHEGNSDIKFEQQVHIALLIATYLVNIPLKIYPVLQKNVAGFDGALFEKCQQVLSHVPSIKYDEVIIDYLNQNLENYKQRCAMRIDFKEGMKESLPNSSNQIQKEVIVPEPQVTLFTAADYSKLQQKCAALEQENTVLKSKLSYLQQSLDAYINQTEPVPDSEHLPEPKTESKPVKQEPKQAEKPKQEPKTNISEPPVQLIAAEQISVPKVKKDKRKNVSANGPQEVQKPVQEVVKVEEPQVELFVPTVEQPQIVQEKVEPQIFVPVAEAKVEEQVAPTEQDEDDMMIGVPMLDE</sequence>
<dbReference type="EMBL" id="CATOUU010000818">
    <property type="protein sequence ID" value="CAI9950788.1"/>
    <property type="molecule type" value="Genomic_DNA"/>
</dbReference>
<dbReference type="AlphaFoldDB" id="A0AA86UVN1"/>
<feature type="compositionally biased region" description="Basic and acidic residues" evidence="1">
    <location>
        <begin position="810"/>
        <end position="838"/>
    </location>
</feature>
<evidence type="ECO:0000313" key="3">
    <source>
        <dbReference type="EMBL" id="CAL6063932.1"/>
    </source>
</evidence>
<reference evidence="3 4" key="2">
    <citation type="submission" date="2024-07" db="EMBL/GenBank/DDBJ databases">
        <authorList>
            <person name="Akdeniz Z."/>
        </authorList>
    </citation>
    <scope>NUCLEOTIDE SEQUENCE [LARGE SCALE GENOMIC DNA]</scope>
</reference>
<feature type="region of interest" description="Disordered" evidence="1">
    <location>
        <begin position="922"/>
        <end position="944"/>
    </location>
</feature>
<comment type="caution">
    <text evidence="2">The sequence shown here is derived from an EMBL/GenBank/DDBJ whole genome shotgun (WGS) entry which is preliminary data.</text>
</comment>
<gene>
    <name evidence="2" type="ORF">HINF_LOCUS38433</name>
    <name evidence="3" type="ORF">HINF_LOCUS51110</name>
</gene>
<evidence type="ECO:0000313" key="2">
    <source>
        <dbReference type="EMBL" id="CAI9950788.1"/>
    </source>
</evidence>
<accession>A0AA86UVN1</accession>
<reference evidence="2" key="1">
    <citation type="submission" date="2023-06" db="EMBL/GenBank/DDBJ databases">
        <authorList>
            <person name="Kurt Z."/>
        </authorList>
    </citation>
    <scope>NUCLEOTIDE SEQUENCE</scope>
</reference>
<name>A0AA86UVN1_9EUKA</name>
<dbReference type="Proteomes" id="UP001642409">
    <property type="component" value="Unassembled WGS sequence"/>
</dbReference>
<keyword evidence="4" id="KW-1185">Reference proteome</keyword>
<evidence type="ECO:0000256" key="1">
    <source>
        <dbReference type="SAM" id="MobiDB-lite"/>
    </source>
</evidence>
<feature type="region of interest" description="Disordered" evidence="1">
    <location>
        <begin position="806"/>
        <end position="848"/>
    </location>
</feature>
<organism evidence="2">
    <name type="scientific">Hexamita inflata</name>
    <dbReference type="NCBI Taxonomy" id="28002"/>
    <lineage>
        <taxon>Eukaryota</taxon>
        <taxon>Metamonada</taxon>
        <taxon>Diplomonadida</taxon>
        <taxon>Hexamitidae</taxon>
        <taxon>Hexamitinae</taxon>
        <taxon>Hexamita</taxon>
    </lineage>
</organism>
<proteinExistence type="predicted"/>
<evidence type="ECO:0000313" key="4">
    <source>
        <dbReference type="Proteomes" id="UP001642409"/>
    </source>
</evidence>
<protein>
    <submittedName>
        <fullName evidence="2">Uncharacterized protein</fullName>
    </submittedName>
</protein>